<dbReference type="GO" id="GO:0004820">
    <property type="term" value="F:glycine-tRNA ligase activity"/>
    <property type="evidence" value="ECO:0007669"/>
    <property type="project" value="UniProtKB-EC"/>
</dbReference>
<feature type="non-terminal residue" evidence="1">
    <location>
        <position position="173"/>
    </location>
</feature>
<evidence type="ECO:0000313" key="2">
    <source>
        <dbReference type="Proteomes" id="UP000230683"/>
    </source>
</evidence>
<dbReference type="EMBL" id="PFWY01000021">
    <property type="protein sequence ID" value="PJA41350.1"/>
    <property type="molecule type" value="Genomic_DNA"/>
</dbReference>
<protein>
    <submittedName>
        <fullName evidence="1">Glycine--tRNA ligase</fullName>
        <ecNumber evidence="1">6.1.1.14</ecNumber>
    </submittedName>
</protein>
<dbReference type="SUPFAM" id="SSF55681">
    <property type="entry name" value="Class II aaRS and biotin synthetases"/>
    <property type="match status" value="1"/>
</dbReference>
<dbReference type="Proteomes" id="UP000230683">
    <property type="component" value="Unassembled WGS sequence"/>
</dbReference>
<accession>A0A2M7X5E1</accession>
<evidence type="ECO:0000313" key="1">
    <source>
        <dbReference type="EMBL" id="PJA41350.1"/>
    </source>
</evidence>
<dbReference type="PRINTS" id="PR01043">
    <property type="entry name" value="TRNASYNTHGLY"/>
</dbReference>
<keyword evidence="1" id="KW-0436">Ligase</keyword>
<gene>
    <name evidence="1" type="ORF">CO178_00415</name>
</gene>
<reference evidence="2" key="1">
    <citation type="submission" date="2017-09" db="EMBL/GenBank/DDBJ databases">
        <title>Depth-based differentiation of microbial function through sediment-hosted aquifers and enrichment of novel symbionts in the deep terrestrial subsurface.</title>
        <authorList>
            <person name="Probst A.J."/>
            <person name="Ladd B."/>
            <person name="Jarett J.K."/>
            <person name="Geller-Mcgrath D.E."/>
            <person name="Sieber C.M.K."/>
            <person name="Emerson J.B."/>
            <person name="Anantharaman K."/>
            <person name="Thomas B.C."/>
            <person name="Malmstrom R."/>
            <person name="Stieglmeier M."/>
            <person name="Klingl A."/>
            <person name="Woyke T."/>
            <person name="Ryan C.M."/>
            <person name="Banfield J.F."/>
        </authorList>
    </citation>
    <scope>NUCLEOTIDE SEQUENCE [LARGE SCALE GENOMIC DNA]</scope>
</reference>
<name>A0A2M7X5E1_UNCKA</name>
<organism evidence="1 2">
    <name type="scientific">candidate division WWE3 bacterium CG_4_9_14_3_um_filter_34_6</name>
    <dbReference type="NCBI Taxonomy" id="1975079"/>
    <lineage>
        <taxon>Bacteria</taxon>
        <taxon>Katanobacteria</taxon>
    </lineage>
</organism>
<dbReference type="Gene3D" id="3.30.930.10">
    <property type="entry name" value="Bira Bifunctional Protein, Domain 2"/>
    <property type="match status" value="1"/>
</dbReference>
<dbReference type="PANTHER" id="PTHR10745:SF8">
    <property type="entry name" value="DNA POLYMERASE SUBUNIT GAMMA-2, MITOCHONDRIAL"/>
    <property type="match status" value="1"/>
</dbReference>
<dbReference type="InterPro" id="IPR045864">
    <property type="entry name" value="aa-tRNA-synth_II/BPL/LPL"/>
</dbReference>
<comment type="caution">
    <text evidence="1">The sequence shown here is derived from an EMBL/GenBank/DDBJ whole genome shotgun (WGS) entry which is preliminary data.</text>
</comment>
<dbReference type="EC" id="6.1.1.14" evidence="1"/>
<dbReference type="PANTHER" id="PTHR10745">
    <property type="entry name" value="GLYCYL-TRNA SYNTHETASE/DNA POLYMERASE SUBUNIT GAMMA-2"/>
    <property type="match status" value="1"/>
</dbReference>
<dbReference type="AlphaFoldDB" id="A0A2M7X5E1"/>
<dbReference type="GO" id="GO:0006426">
    <property type="term" value="P:glycyl-tRNA aminoacylation"/>
    <property type="evidence" value="ECO:0007669"/>
    <property type="project" value="TreeGrafter"/>
</dbReference>
<dbReference type="GO" id="GO:0005737">
    <property type="term" value="C:cytoplasm"/>
    <property type="evidence" value="ECO:0007669"/>
    <property type="project" value="TreeGrafter"/>
</dbReference>
<dbReference type="InterPro" id="IPR027031">
    <property type="entry name" value="Gly-tRNA_synthase/POLG2"/>
</dbReference>
<proteinExistence type="predicted"/>
<sequence>MNMDGDKKMDALVALAKRRAFVYPDSDIYGGFANAWDFGPYGIELKNNIRDAWWNRFVHGKDNIVGVETPIIQHPKIWEASGHLDSFHDPLVECKKCHKRFRADHLLETKSAEPGYDKEKPTDINVLGCPACGGELTEEKHFSLMFKTSVGVTEDTASDAYLRPETAAGMFTT</sequence>